<dbReference type="Proteomes" id="UP000295182">
    <property type="component" value="Unassembled WGS sequence"/>
</dbReference>
<dbReference type="EMBL" id="SLXH01000016">
    <property type="protein sequence ID" value="TCP16774.1"/>
    <property type="molecule type" value="Genomic_DNA"/>
</dbReference>
<dbReference type="AlphaFoldDB" id="A0A4R2N759"/>
<keyword evidence="2" id="KW-1185">Reference proteome</keyword>
<accession>A0A4R2N759</accession>
<organism evidence="1 2">
    <name type="scientific">Simplicispira metamorpha</name>
    <dbReference type="NCBI Taxonomy" id="80881"/>
    <lineage>
        <taxon>Bacteria</taxon>
        <taxon>Pseudomonadati</taxon>
        <taxon>Pseudomonadota</taxon>
        <taxon>Betaproteobacteria</taxon>
        <taxon>Burkholderiales</taxon>
        <taxon>Comamonadaceae</taxon>
        <taxon>Simplicispira</taxon>
    </lineage>
</organism>
<reference evidence="1 2" key="1">
    <citation type="submission" date="2019-03" db="EMBL/GenBank/DDBJ databases">
        <title>Genomic Encyclopedia of Type Strains, Phase IV (KMG-IV): sequencing the most valuable type-strain genomes for metagenomic binning, comparative biology and taxonomic classification.</title>
        <authorList>
            <person name="Goeker M."/>
        </authorList>
    </citation>
    <scope>NUCLEOTIDE SEQUENCE [LARGE SCALE GENOMIC DNA]</scope>
    <source>
        <strain evidence="1 2">DSM 1837</strain>
    </source>
</reference>
<proteinExistence type="predicted"/>
<protein>
    <submittedName>
        <fullName evidence="1">Uncharacterized protein</fullName>
    </submittedName>
</protein>
<sequence length="307" mass="33806">MGNTQQVHRIADDITAHLTLRRGCLYLVTKQVHVLAGVAVTAEDGASIGIINGRVPGGSLQRAALIFDAGSSLQARRLSIRATNRHGVPQKHPDNGGVWFFGAHHRADKDGMQIRKTRATPLSFFRAKRLSAYYLGRGDAPDGSAKARHDNAHGLDDLDGVSVMGVGFCEWNIAEVYSRGSGDDGFDLQNSAIMLRRLLIDNPTEDALNISSSRLDIVDELRVTMTRRGERSGEDADRDIFDLEVDDSPSQVVLHRGARVKLHGVFGDEVRLASKDMPQPRTEGRFLYRFQGRCDQDVAIVYSISED</sequence>
<gene>
    <name evidence="1" type="ORF">EV674_11679</name>
</gene>
<name>A0A4R2N759_9BURK</name>
<evidence type="ECO:0000313" key="1">
    <source>
        <dbReference type="EMBL" id="TCP16774.1"/>
    </source>
</evidence>
<comment type="caution">
    <text evidence="1">The sequence shown here is derived from an EMBL/GenBank/DDBJ whole genome shotgun (WGS) entry which is preliminary data.</text>
</comment>
<evidence type="ECO:0000313" key="2">
    <source>
        <dbReference type="Proteomes" id="UP000295182"/>
    </source>
</evidence>